<dbReference type="PROSITE" id="PS00137">
    <property type="entry name" value="SUBTILASE_HIS"/>
    <property type="match status" value="1"/>
</dbReference>
<gene>
    <name evidence="15" type="ORF">FY030_15025</name>
</gene>
<evidence type="ECO:0000256" key="4">
    <source>
        <dbReference type="ARBA" id="ARBA00022729"/>
    </source>
</evidence>
<dbReference type="Gene3D" id="2.60.120.200">
    <property type="match status" value="1"/>
</dbReference>
<dbReference type="Pfam" id="PF02225">
    <property type="entry name" value="PA"/>
    <property type="match status" value="1"/>
</dbReference>
<evidence type="ECO:0000259" key="10">
    <source>
        <dbReference type="Pfam" id="PF00082"/>
    </source>
</evidence>
<keyword evidence="6 8" id="KW-0720">Serine protease</keyword>
<dbReference type="Gene3D" id="3.30.70.80">
    <property type="entry name" value="Peptidase S8 propeptide/proteinase inhibitor I9"/>
    <property type="match status" value="1"/>
</dbReference>
<keyword evidence="4" id="KW-0732">Signal</keyword>
<dbReference type="PRINTS" id="PR00723">
    <property type="entry name" value="SUBTILISIN"/>
</dbReference>
<dbReference type="InterPro" id="IPR023828">
    <property type="entry name" value="Peptidase_S8_Ser-AS"/>
</dbReference>
<dbReference type="Pfam" id="PF04122">
    <property type="entry name" value="CW_binding_2"/>
    <property type="match status" value="3"/>
</dbReference>
<evidence type="ECO:0000256" key="7">
    <source>
        <dbReference type="PIRSR" id="PIRSR615500-1"/>
    </source>
</evidence>
<dbReference type="InterPro" id="IPR000209">
    <property type="entry name" value="Peptidase_S8/S53_dom"/>
</dbReference>
<dbReference type="Gene3D" id="3.50.30.30">
    <property type="match status" value="1"/>
</dbReference>
<dbReference type="InterPro" id="IPR022398">
    <property type="entry name" value="Peptidase_S8_His-AS"/>
</dbReference>
<evidence type="ECO:0000256" key="6">
    <source>
        <dbReference type="ARBA" id="ARBA00022825"/>
    </source>
</evidence>
<dbReference type="GO" id="GO:0006508">
    <property type="term" value="P:proteolysis"/>
    <property type="evidence" value="ECO:0007669"/>
    <property type="project" value="UniProtKB-KW"/>
</dbReference>
<evidence type="ECO:0000256" key="9">
    <source>
        <dbReference type="RuleBase" id="RU003355"/>
    </source>
</evidence>
<dbReference type="InterPro" id="IPR006311">
    <property type="entry name" value="TAT_signal"/>
</dbReference>
<dbReference type="PROSITE" id="PS51892">
    <property type="entry name" value="SUBTILASE"/>
    <property type="match status" value="1"/>
</dbReference>
<proteinExistence type="inferred from homology"/>
<keyword evidence="2" id="KW-0964">Secreted</keyword>
<evidence type="ECO:0000313" key="15">
    <source>
        <dbReference type="EMBL" id="QFG69838.1"/>
    </source>
</evidence>
<feature type="domain" description="BACON" evidence="14">
    <location>
        <begin position="1414"/>
        <end position="1452"/>
    </location>
</feature>
<dbReference type="Gene3D" id="2.60.40.10">
    <property type="entry name" value="Immunoglobulins"/>
    <property type="match status" value="2"/>
</dbReference>
<evidence type="ECO:0000256" key="5">
    <source>
        <dbReference type="ARBA" id="ARBA00022801"/>
    </source>
</evidence>
<keyword evidence="16" id="KW-1185">Reference proteome</keyword>
<dbReference type="PROSITE" id="PS00138">
    <property type="entry name" value="SUBTILASE_SER"/>
    <property type="match status" value="1"/>
</dbReference>
<feature type="domain" description="PA" evidence="11">
    <location>
        <begin position="484"/>
        <end position="555"/>
    </location>
</feature>
<dbReference type="GO" id="GO:0004252">
    <property type="term" value="F:serine-type endopeptidase activity"/>
    <property type="evidence" value="ECO:0007669"/>
    <property type="project" value="UniProtKB-UniRule"/>
</dbReference>
<dbReference type="Pfam" id="PF00082">
    <property type="entry name" value="Peptidase_S8"/>
    <property type="match status" value="1"/>
</dbReference>
<dbReference type="InterPro" id="IPR037045">
    <property type="entry name" value="S8pro/Inhibitor_I9_sf"/>
</dbReference>
<dbReference type="InterPro" id="IPR010259">
    <property type="entry name" value="S8pro/Inhibitor_I9"/>
</dbReference>
<dbReference type="NCBIfam" id="NF038128">
    <property type="entry name" value="choice_anch_J"/>
    <property type="match status" value="1"/>
</dbReference>
<dbReference type="SUPFAM" id="SSF52025">
    <property type="entry name" value="PA domain"/>
    <property type="match status" value="1"/>
</dbReference>
<dbReference type="Pfam" id="PF17766">
    <property type="entry name" value="fn3_6"/>
    <property type="match status" value="1"/>
</dbReference>
<evidence type="ECO:0000259" key="12">
    <source>
        <dbReference type="Pfam" id="PF05922"/>
    </source>
</evidence>
<accession>A0A5J6V7U1</accession>
<dbReference type="PROSITE" id="PS51318">
    <property type="entry name" value="TAT"/>
    <property type="match status" value="1"/>
</dbReference>
<dbReference type="Pfam" id="PF19190">
    <property type="entry name" value="BACON_2"/>
    <property type="match status" value="2"/>
</dbReference>
<feature type="active site" description="Charge relay system" evidence="7 8">
    <location>
        <position position="306"/>
    </location>
</feature>
<dbReference type="Gene3D" id="2.60.40.2310">
    <property type="match status" value="1"/>
</dbReference>
<dbReference type="InterPro" id="IPR013783">
    <property type="entry name" value="Ig-like_fold"/>
</dbReference>
<dbReference type="InterPro" id="IPR036852">
    <property type="entry name" value="Peptidase_S8/S53_dom_sf"/>
</dbReference>
<feature type="domain" description="Inhibitor I9" evidence="12">
    <location>
        <begin position="141"/>
        <end position="202"/>
    </location>
</feature>
<name>A0A5J6V7U1_9MICO</name>
<dbReference type="Proteomes" id="UP000326546">
    <property type="component" value="Chromosome"/>
</dbReference>
<evidence type="ECO:0000256" key="8">
    <source>
        <dbReference type="PROSITE-ProRule" id="PRU01240"/>
    </source>
</evidence>
<dbReference type="PANTHER" id="PTHR10795">
    <property type="entry name" value="PROPROTEIN CONVERTASE SUBTILISIN/KEXIN"/>
    <property type="match status" value="1"/>
</dbReference>
<dbReference type="Gene3D" id="3.40.50.12090">
    <property type="match status" value="1"/>
</dbReference>
<reference evidence="15 16" key="1">
    <citation type="submission" date="2019-09" db="EMBL/GenBank/DDBJ databases">
        <title>Serinicoccus pratensis sp. nov., isolated from meadow soil.</title>
        <authorList>
            <person name="Zhang W."/>
        </authorList>
    </citation>
    <scope>NUCLEOTIDE SEQUENCE [LARGE SCALE GENOMIC DNA]</scope>
    <source>
        <strain evidence="15 16">W204</strain>
    </source>
</reference>
<feature type="domain" description="Peptidase S8/S53" evidence="10">
    <location>
        <begin position="229"/>
        <end position="673"/>
    </location>
</feature>
<dbReference type="InterPro" id="IPR041469">
    <property type="entry name" value="Subtilisin-like_FN3"/>
</dbReference>
<dbReference type="InterPro" id="IPR023827">
    <property type="entry name" value="Peptidase_S8_Asp-AS"/>
</dbReference>
<dbReference type="InterPro" id="IPR024361">
    <property type="entry name" value="BACON"/>
</dbReference>
<dbReference type="InterPro" id="IPR003137">
    <property type="entry name" value="PA_domain"/>
</dbReference>
<protein>
    <submittedName>
        <fullName evidence="15">S8 family serine peptidase</fullName>
    </submittedName>
</protein>
<dbReference type="InterPro" id="IPR007253">
    <property type="entry name" value="Cell_wall-bd_2"/>
</dbReference>
<dbReference type="Gene3D" id="3.40.50.200">
    <property type="entry name" value="Peptidase S8/S53 domain"/>
    <property type="match status" value="1"/>
</dbReference>
<keyword evidence="5 8" id="KW-0378">Hydrolase</keyword>
<dbReference type="GO" id="GO:0005975">
    <property type="term" value="P:carbohydrate metabolic process"/>
    <property type="evidence" value="ECO:0007669"/>
    <property type="project" value="UniProtKB-ARBA"/>
</dbReference>
<evidence type="ECO:0000256" key="1">
    <source>
        <dbReference type="ARBA" id="ARBA00011073"/>
    </source>
</evidence>
<dbReference type="OrthoDB" id="614750at2"/>
<keyword evidence="3 8" id="KW-0645">Protease</keyword>
<dbReference type="KEGG" id="serw:FY030_15025"/>
<evidence type="ECO:0000256" key="3">
    <source>
        <dbReference type="ARBA" id="ARBA00022670"/>
    </source>
</evidence>
<evidence type="ECO:0000259" key="11">
    <source>
        <dbReference type="Pfam" id="PF02225"/>
    </source>
</evidence>
<feature type="domain" description="BACON" evidence="14">
    <location>
        <begin position="1062"/>
        <end position="1105"/>
    </location>
</feature>
<dbReference type="PROSITE" id="PS00136">
    <property type="entry name" value="SUBTILASE_ASP"/>
    <property type="match status" value="1"/>
</dbReference>
<evidence type="ECO:0000313" key="16">
    <source>
        <dbReference type="Proteomes" id="UP000326546"/>
    </source>
</evidence>
<dbReference type="SUPFAM" id="SSF52743">
    <property type="entry name" value="Subtilisin-like"/>
    <property type="match status" value="1"/>
</dbReference>
<feature type="active site" description="Charge relay system" evidence="7 8">
    <location>
        <position position="632"/>
    </location>
</feature>
<organism evidence="15 16">
    <name type="scientific">Ornithinimicrobium pratense</name>
    <dbReference type="NCBI Taxonomy" id="2593973"/>
    <lineage>
        <taxon>Bacteria</taxon>
        <taxon>Bacillati</taxon>
        <taxon>Actinomycetota</taxon>
        <taxon>Actinomycetes</taxon>
        <taxon>Micrococcales</taxon>
        <taxon>Ornithinimicrobiaceae</taxon>
        <taxon>Ornithinimicrobium</taxon>
    </lineage>
</organism>
<evidence type="ECO:0000259" key="14">
    <source>
        <dbReference type="Pfam" id="PF19190"/>
    </source>
</evidence>
<feature type="domain" description="Subtilisin-like protease fibronectin type-III" evidence="13">
    <location>
        <begin position="721"/>
        <end position="806"/>
    </location>
</feature>
<sequence length="1778" mass="183156">MHTEPVRAGPQRGAPWARPWPARCALAPSNGEARMALNRRRSTRAASALAGLALVAAGLTPATALPTSPGSSADGEASLTDEYDIWSAPEAAPSSDWEGVASDTGLWIVRLAGPSVAAYTATLEARGTASDSQVASFDAQLEAKHTELVDTIDATLGRAVNVEFSYRNVLNGMAVEITEAEAEQLRELPGVIEVYPDTIREMDTDVSHEILLSEAVWNGETGTDEGTRGEGVVIGFIDSGVNPFHPSFAETDMDGYTHTNPYGEGVYRGVCADPSANNYEDICNDKLIGAYNLNAASSSAIDTDGHGSHVGSTIAGNKHEAEFEIGADTFERLVQGVAPRANAVSYLVCSPGCPGAASIAAVNNAITDGVDVLNYSISGSDFPWNDPVDLAFRDAAAAGINVVASAGNAGPGASTVAKTGPWMASTAATTHQRVFAQSVSVAGPTPVPEMLTDMPGFPGAGPVMTEDITAEVRSAADLGNFRACTPLPAGSMSGAIAFIERGDCPFPDKVNNAAAAGAVAVLMGNNFGGPPIAPGGLEGTSIPTVLISGAESQALLDFFASTDAAVTATIDADVELFLNEDWIDIVAGFSSRGPSQYDMLAPTYAAPGVNILAAAEPQAGNDSPYAILQGTSMSSPHAAGATALMRGLHPDWTPTEIRSALAASADTDLVKDNGVTPADPFDIGSGRINLSQAGRIGLVLDESIPNMIAANPAVGGDPATLNLPAMVRQDCAGLCSWTRTVTNVADVEAEYTAATTGAEGLSIQVTPAQFTLAAGESQEVVITATTVDTQGAWAFGSVTFSTDANHSSGADIADASLPVALKGTAAVADITVDPSQIDSTQAPDEVTTHELTIGNTGGAPLTWEFVDEAGTGVVFEQAEGGTSGIVSDYGNGAQTGVYSADDFVVGDATEISSIYTPGFWNTGSLTQASQISWRIYADAGGVPASHPEAGDDAVWAYDAAPTAAEVDITDNNITLDVSAAASTLDLEAGTYWLSVYPSIPGSPTSTSRWNWYQGTPQNGAPAKLVDPSNLFGGGFTSWTTLPVDWAVSALAFRLEGPLSCGADWVSVSPMSGTTAPGGTTGVEVSLDSTGVDEGTYTAQLCLESNDPDESPLTIPVTMTVEVPEPAPAINVMPESLSNSQEPDTQSEHTVTIANDGDQALEWDLAEAEAAPPAAGSPVTLPQGSDRASGVVEVDGQAPAQVLPTFNPLATDSLMETFDDIDTLPGEGWAIVNNSEPVGGASWFQGNPDVFDAHEGAADAYVGVNFNSAGLAPGHISNWLMTPELELTNDSTLSFWTRTAENPALFADRLEVRLSTNGASTNAGTGANGVGDFTTHLLSVNENLTATGYPAEWTNYEVTIEGLDAATTGRIGFRYWVPDGGPLGDNSSYIGIDTVSYEAADVEPNECEIGTDIPWMSASPMSGTTAPGGSSEVTVTLDSSSLDYGTYEAQLCVFSNDPENPLVRVPVTLEVADAPVDPVEPIEVERWSGTNRYGTAAAVSGTYEPGADVVFLATGLDYPDALTGSALAGSMDAPVLLTRKGALPNSTIAELGRLAPERVVVLGGPDAVADAVLVQAAALTGASVERLSGTNRYGTAAAVAAEFGTADRVFVATGVDYPDALSAAARAGALDSPVLLVRQASIPSATAAALSALAPSQITVLGGEGAVDQSVVRELRQWAPTQRQGGLNRWITSARIFADVVSAETVYVASGQDWPDALAGGAKAGSDHEPLLLTRKGELPTVIANAILRLDPERAVVLGGTNAVSNDVVEELEDLRGQD</sequence>
<feature type="active site" description="Charge relay system" evidence="7 8">
    <location>
        <position position="238"/>
    </location>
</feature>
<comment type="similarity">
    <text evidence="1 8 9">Belongs to the peptidase S8 family.</text>
</comment>
<dbReference type="EMBL" id="CP044427">
    <property type="protein sequence ID" value="QFG69838.1"/>
    <property type="molecule type" value="Genomic_DNA"/>
</dbReference>
<dbReference type="InterPro" id="IPR045051">
    <property type="entry name" value="SBT"/>
</dbReference>
<dbReference type="InterPro" id="IPR046450">
    <property type="entry name" value="PA_dom_sf"/>
</dbReference>
<dbReference type="InterPro" id="IPR015500">
    <property type="entry name" value="Peptidase_S8_subtilisin-rel"/>
</dbReference>
<dbReference type="Pfam" id="PF05922">
    <property type="entry name" value="Inhibitor_I9"/>
    <property type="match status" value="1"/>
</dbReference>
<evidence type="ECO:0000256" key="2">
    <source>
        <dbReference type="ARBA" id="ARBA00022525"/>
    </source>
</evidence>
<evidence type="ECO:0000259" key="13">
    <source>
        <dbReference type="Pfam" id="PF17766"/>
    </source>
</evidence>